<gene>
    <name evidence="5" type="ORF">ACE5IX_19790</name>
</gene>
<organism evidence="5 6">
    <name type="scientific">Leptospira wolffii</name>
    <dbReference type="NCBI Taxonomy" id="409998"/>
    <lineage>
        <taxon>Bacteria</taxon>
        <taxon>Pseudomonadati</taxon>
        <taxon>Spirochaetota</taxon>
        <taxon>Spirochaetia</taxon>
        <taxon>Leptospirales</taxon>
        <taxon>Leptospiraceae</taxon>
        <taxon>Leptospira</taxon>
    </lineage>
</organism>
<dbReference type="RefSeq" id="WP_375517872.1">
    <property type="nucleotide sequence ID" value="NZ_JBHILJ010000035.1"/>
</dbReference>
<sequence length="290" mass="33611">MDIIRVSRLSSLRFPSESNENTKSSYFFQVKKFNRWNKGESISPDRIHHYLKFLKENGTRSSSIRAAKSALKKAILTSLPVESNNIAFITMLDKAFREMKVDKTKYGLKESAVLTRKEVQHLCKNTPKKLSLMIKALCNSGFRVSELINIRIKDCTITDNKLSVTIIRKRGKEVTIPEAFPVALYWRIVKTFHGESPEKHLYLFRNSRSSRGSYSRQYLWQEIKKYSERVLGKPTSVHGCRHFHATSLLLSGAKIPEISRRLSHEKMSTTAEYYLHSKMKPETLHKSFIH</sequence>
<evidence type="ECO:0000313" key="5">
    <source>
        <dbReference type="EMBL" id="MFB5738762.1"/>
    </source>
</evidence>
<dbReference type="PANTHER" id="PTHR30349:SF64">
    <property type="entry name" value="PROPHAGE INTEGRASE INTD-RELATED"/>
    <property type="match status" value="1"/>
</dbReference>
<evidence type="ECO:0000256" key="1">
    <source>
        <dbReference type="ARBA" id="ARBA00008857"/>
    </source>
</evidence>
<keyword evidence="6" id="KW-1185">Reference proteome</keyword>
<comment type="caution">
    <text evidence="5">The sequence shown here is derived from an EMBL/GenBank/DDBJ whole genome shotgun (WGS) entry which is preliminary data.</text>
</comment>
<dbReference type="Gene3D" id="1.10.443.10">
    <property type="entry name" value="Intergrase catalytic core"/>
    <property type="match status" value="1"/>
</dbReference>
<keyword evidence="3" id="KW-0233">DNA recombination</keyword>
<dbReference type="CDD" id="cd00397">
    <property type="entry name" value="DNA_BRE_C"/>
    <property type="match status" value="1"/>
</dbReference>
<dbReference type="InterPro" id="IPR050090">
    <property type="entry name" value="Tyrosine_recombinase_XerCD"/>
</dbReference>
<dbReference type="EMBL" id="JBHILJ010000035">
    <property type="protein sequence ID" value="MFB5738762.1"/>
    <property type="molecule type" value="Genomic_DNA"/>
</dbReference>
<evidence type="ECO:0000256" key="2">
    <source>
        <dbReference type="ARBA" id="ARBA00023125"/>
    </source>
</evidence>
<dbReference type="InterPro" id="IPR013762">
    <property type="entry name" value="Integrase-like_cat_sf"/>
</dbReference>
<protein>
    <submittedName>
        <fullName evidence="5">Tyrosine-type recombinase/integrase</fullName>
    </submittedName>
</protein>
<evidence type="ECO:0000259" key="4">
    <source>
        <dbReference type="PROSITE" id="PS51898"/>
    </source>
</evidence>
<dbReference type="PROSITE" id="PS51898">
    <property type="entry name" value="TYR_RECOMBINASE"/>
    <property type="match status" value="1"/>
</dbReference>
<dbReference type="InterPro" id="IPR002104">
    <property type="entry name" value="Integrase_catalytic"/>
</dbReference>
<evidence type="ECO:0000256" key="3">
    <source>
        <dbReference type="ARBA" id="ARBA00023172"/>
    </source>
</evidence>
<comment type="similarity">
    <text evidence="1">Belongs to the 'phage' integrase family.</text>
</comment>
<dbReference type="InterPro" id="IPR010998">
    <property type="entry name" value="Integrase_recombinase_N"/>
</dbReference>
<feature type="domain" description="Tyr recombinase" evidence="4">
    <location>
        <begin position="109"/>
        <end position="289"/>
    </location>
</feature>
<reference evidence="5 6" key="1">
    <citation type="submission" date="2024-09" db="EMBL/GenBank/DDBJ databases">
        <title>Taxonomic and Genotyping Characterization of Leptospira Strains isolated from Multiple Sources in Colombia highlights the importance of intermediate species.</title>
        <authorList>
            <person name="Torres Higuera L."/>
            <person name="Rojas Tapias D."/>
            <person name="Jimenez Velasquez S."/>
            <person name="Renjifo Ibanez C."/>
        </authorList>
    </citation>
    <scope>NUCLEOTIDE SEQUENCE [LARGE SCALE GENOMIC DNA]</scope>
    <source>
        <strain evidence="5 6">Lep080</strain>
    </source>
</reference>
<dbReference type="Gene3D" id="1.10.150.130">
    <property type="match status" value="1"/>
</dbReference>
<dbReference type="InterPro" id="IPR011010">
    <property type="entry name" value="DNA_brk_join_enz"/>
</dbReference>
<evidence type="ECO:0000313" key="6">
    <source>
        <dbReference type="Proteomes" id="UP001580391"/>
    </source>
</evidence>
<proteinExistence type="inferred from homology"/>
<accession>A0ABV5BUN8</accession>
<dbReference type="Proteomes" id="UP001580391">
    <property type="component" value="Unassembled WGS sequence"/>
</dbReference>
<name>A0ABV5BUN8_9LEPT</name>
<dbReference type="PANTHER" id="PTHR30349">
    <property type="entry name" value="PHAGE INTEGRASE-RELATED"/>
    <property type="match status" value="1"/>
</dbReference>
<keyword evidence="2" id="KW-0238">DNA-binding</keyword>
<dbReference type="Pfam" id="PF00589">
    <property type="entry name" value="Phage_integrase"/>
    <property type="match status" value="1"/>
</dbReference>
<dbReference type="SUPFAM" id="SSF56349">
    <property type="entry name" value="DNA breaking-rejoining enzymes"/>
    <property type="match status" value="1"/>
</dbReference>